<proteinExistence type="inferred from homology"/>
<dbReference type="Pfam" id="PF00687">
    <property type="entry name" value="Ribosomal_L1"/>
    <property type="match status" value="1"/>
</dbReference>
<dbReference type="EMBL" id="JABEBT010000002">
    <property type="protein sequence ID" value="KAF7639960.1"/>
    <property type="molecule type" value="Genomic_DNA"/>
</dbReference>
<keyword evidence="4" id="KW-0175">Coiled coil</keyword>
<name>A0A8T0A330_9BILA</name>
<dbReference type="GO" id="GO:1990904">
    <property type="term" value="C:ribonucleoprotein complex"/>
    <property type="evidence" value="ECO:0007669"/>
    <property type="project" value="UniProtKB-KW"/>
</dbReference>
<feature type="compositionally biased region" description="Basic and acidic residues" evidence="5">
    <location>
        <begin position="363"/>
        <end position="376"/>
    </location>
</feature>
<feature type="region of interest" description="Disordered" evidence="5">
    <location>
        <begin position="353"/>
        <end position="387"/>
    </location>
</feature>
<evidence type="ECO:0000313" key="7">
    <source>
        <dbReference type="Proteomes" id="UP000605970"/>
    </source>
</evidence>
<sequence>MFFGQFSSFPILYRSSTCFTSLLNPLNGANLEIIQIRGRKRGRRQLSKAERLARLQQREKREAERLEEKQKRLLEKLKKTKFATMWPPRYDAEAEKDLPEASQFNIILKNEVKTIFHTVSEALELHRNLQSPSIYGNVDAPIKLRMELNMSTEKATKLIGPSRQLIAIPFPFKHQEKRAIIAFAPDKPLQDEALIAGADLALGPDSVKKILKGQFLIEDYDFCVAHESVAKEILPLRGILKSRFPNKINGAIGTDLPAILAKFLSGANLVVKPDSAYAEWGLAEPVVGRLDMPDEEIEANIITIISTLCQQRNPALGPYINRASLMTLPASKTFYSIDVSEWLPIPTEQELRKVEKKPKKKVKKEDEDEKKLEEMAPWRSDPLLNLM</sequence>
<dbReference type="SUPFAM" id="SSF56808">
    <property type="entry name" value="Ribosomal protein L1"/>
    <property type="match status" value="1"/>
</dbReference>
<dbReference type="InterPro" id="IPR016095">
    <property type="entry name" value="Ribosomal_uL1_3-a/b-sand"/>
</dbReference>
<dbReference type="Gene3D" id="3.40.50.790">
    <property type="match status" value="1"/>
</dbReference>
<dbReference type="AlphaFoldDB" id="A0A8T0A330"/>
<keyword evidence="3" id="KW-0687">Ribonucleoprotein</keyword>
<evidence type="ECO:0000256" key="4">
    <source>
        <dbReference type="SAM" id="Coils"/>
    </source>
</evidence>
<dbReference type="InterPro" id="IPR028364">
    <property type="entry name" value="Ribosomal_uL1/biogenesis"/>
</dbReference>
<feature type="coiled-coil region" evidence="4">
    <location>
        <begin position="46"/>
        <end position="83"/>
    </location>
</feature>
<dbReference type="OrthoDB" id="1747252at2759"/>
<evidence type="ECO:0000256" key="2">
    <source>
        <dbReference type="ARBA" id="ARBA00022980"/>
    </source>
</evidence>
<organism evidence="6 7">
    <name type="scientific">Meloidogyne graminicola</name>
    <dbReference type="NCBI Taxonomy" id="189291"/>
    <lineage>
        <taxon>Eukaryota</taxon>
        <taxon>Metazoa</taxon>
        <taxon>Ecdysozoa</taxon>
        <taxon>Nematoda</taxon>
        <taxon>Chromadorea</taxon>
        <taxon>Rhabditida</taxon>
        <taxon>Tylenchina</taxon>
        <taxon>Tylenchomorpha</taxon>
        <taxon>Tylenchoidea</taxon>
        <taxon>Meloidogynidae</taxon>
        <taxon>Meloidogyninae</taxon>
        <taxon>Meloidogyne</taxon>
    </lineage>
</organism>
<dbReference type="Gene3D" id="3.30.190.20">
    <property type="match status" value="1"/>
</dbReference>
<dbReference type="GO" id="GO:0005840">
    <property type="term" value="C:ribosome"/>
    <property type="evidence" value="ECO:0007669"/>
    <property type="project" value="UniProtKB-KW"/>
</dbReference>
<dbReference type="PANTHER" id="PTHR36427">
    <property type="entry name" value="54S RIBOSOMAL PROTEIN L1, MITOCHONDRIAL"/>
    <property type="match status" value="1"/>
</dbReference>
<comment type="caution">
    <text evidence="6">The sequence shown here is derived from an EMBL/GenBank/DDBJ whole genome shotgun (WGS) entry which is preliminary data.</text>
</comment>
<keyword evidence="7" id="KW-1185">Reference proteome</keyword>
<protein>
    <recommendedName>
        <fullName evidence="8">39S ribosomal protein L1, mitochondrial</fullName>
    </recommendedName>
</protein>
<evidence type="ECO:0000256" key="1">
    <source>
        <dbReference type="ARBA" id="ARBA00010531"/>
    </source>
</evidence>
<comment type="similarity">
    <text evidence="1">Belongs to the universal ribosomal protein uL1 family.</text>
</comment>
<evidence type="ECO:0000256" key="5">
    <source>
        <dbReference type="SAM" id="MobiDB-lite"/>
    </source>
</evidence>
<keyword evidence="2" id="KW-0689">Ribosomal protein</keyword>
<evidence type="ECO:0000313" key="6">
    <source>
        <dbReference type="EMBL" id="KAF7639960.1"/>
    </source>
</evidence>
<accession>A0A8T0A330</accession>
<reference evidence="6" key="1">
    <citation type="journal article" date="2020" name="Ecol. Evol.">
        <title>Genome structure and content of the rice root-knot nematode (Meloidogyne graminicola).</title>
        <authorList>
            <person name="Phan N.T."/>
            <person name="Danchin E.G.J."/>
            <person name="Klopp C."/>
            <person name="Perfus-Barbeoch L."/>
            <person name="Kozlowski D.K."/>
            <person name="Koutsovoulos G.D."/>
            <person name="Lopez-Roques C."/>
            <person name="Bouchez O."/>
            <person name="Zahm M."/>
            <person name="Besnard G."/>
            <person name="Bellafiore S."/>
        </authorList>
    </citation>
    <scope>NUCLEOTIDE SEQUENCE</scope>
    <source>
        <strain evidence="6">VN-18</strain>
    </source>
</reference>
<dbReference type="PANTHER" id="PTHR36427:SF3">
    <property type="entry name" value="LARGE RIBOSOMAL SUBUNIT PROTEIN UL1M"/>
    <property type="match status" value="1"/>
</dbReference>
<dbReference type="InterPro" id="IPR023674">
    <property type="entry name" value="Ribosomal_uL1-like"/>
</dbReference>
<gene>
    <name evidence="6" type="ORF">Mgra_00000402</name>
</gene>
<dbReference type="Proteomes" id="UP000605970">
    <property type="component" value="Unassembled WGS sequence"/>
</dbReference>
<evidence type="ECO:0000256" key="3">
    <source>
        <dbReference type="ARBA" id="ARBA00023274"/>
    </source>
</evidence>
<evidence type="ECO:0008006" key="8">
    <source>
        <dbReference type="Google" id="ProtNLM"/>
    </source>
</evidence>